<evidence type="ECO:0000256" key="2">
    <source>
        <dbReference type="ARBA" id="ARBA00022478"/>
    </source>
</evidence>
<evidence type="ECO:0000256" key="1">
    <source>
        <dbReference type="ARBA" id="ARBA00008798"/>
    </source>
</evidence>
<dbReference type="PIRSF" id="PIRSF000774">
    <property type="entry name" value="RpoN"/>
    <property type="match status" value="1"/>
</dbReference>
<dbReference type="PROSITE" id="PS00718">
    <property type="entry name" value="SIGMA54_2"/>
    <property type="match status" value="1"/>
</dbReference>
<evidence type="ECO:0000256" key="5">
    <source>
        <dbReference type="ARBA" id="ARBA00023015"/>
    </source>
</evidence>
<dbReference type="GO" id="GO:0001216">
    <property type="term" value="F:DNA-binding transcription activator activity"/>
    <property type="evidence" value="ECO:0007669"/>
    <property type="project" value="InterPro"/>
</dbReference>
<feature type="compositionally biased region" description="Basic and acidic residues" evidence="9">
    <location>
        <begin position="69"/>
        <end position="89"/>
    </location>
</feature>
<dbReference type="PANTHER" id="PTHR32248">
    <property type="entry name" value="RNA POLYMERASE SIGMA-54 FACTOR"/>
    <property type="match status" value="1"/>
</dbReference>
<evidence type="ECO:0000256" key="9">
    <source>
        <dbReference type="SAM" id="MobiDB-lite"/>
    </source>
</evidence>
<dbReference type="GO" id="GO:0006352">
    <property type="term" value="P:DNA-templated transcription initiation"/>
    <property type="evidence" value="ECO:0007669"/>
    <property type="project" value="InterPro"/>
</dbReference>
<dbReference type="Gene3D" id="1.10.10.1330">
    <property type="entry name" value="RNA polymerase sigma-54 factor, core-binding domain"/>
    <property type="match status" value="1"/>
</dbReference>
<keyword evidence="6" id="KW-0731">Sigma factor</keyword>
<comment type="similarity">
    <text evidence="1">Belongs to the sigma-54 factor family.</text>
</comment>
<keyword evidence="3" id="KW-0808">Transferase</keyword>
<evidence type="ECO:0000256" key="8">
    <source>
        <dbReference type="ARBA" id="ARBA00023163"/>
    </source>
</evidence>
<evidence type="ECO:0000256" key="6">
    <source>
        <dbReference type="ARBA" id="ARBA00023082"/>
    </source>
</evidence>
<keyword evidence="7" id="KW-0238">DNA-binding</keyword>
<accession>E6PVK7</accession>
<dbReference type="NCBIfam" id="NF004595">
    <property type="entry name" value="PRK05932.1-2"/>
    <property type="match status" value="1"/>
</dbReference>
<evidence type="ECO:0000256" key="3">
    <source>
        <dbReference type="ARBA" id="ARBA00022679"/>
    </source>
</evidence>
<dbReference type="AlphaFoldDB" id="E6PVK7"/>
<dbReference type="NCBIfam" id="NF009118">
    <property type="entry name" value="PRK12469.1"/>
    <property type="match status" value="1"/>
</dbReference>
<dbReference type="PROSITE" id="PS00717">
    <property type="entry name" value="SIGMA54_1"/>
    <property type="match status" value="1"/>
</dbReference>
<feature type="domain" description="RNA polymerase sigma factor 54 DNA-binding" evidence="10">
    <location>
        <begin position="333"/>
        <end position="486"/>
    </location>
</feature>
<reference evidence="12" key="1">
    <citation type="submission" date="2009-10" db="EMBL/GenBank/DDBJ databases">
        <title>Diversity of trophic interactions inside an arsenic-rich microbial ecosystem.</title>
        <authorList>
            <person name="Bertin P.N."/>
            <person name="Heinrich-Salmeron A."/>
            <person name="Pelletier E."/>
            <person name="Goulhen-Chollet F."/>
            <person name="Arsene-Ploetze F."/>
            <person name="Gallien S."/>
            <person name="Calteau A."/>
            <person name="Vallenet D."/>
            <person name="Casiot C."/>
            <person name="Chane-Woon-Ming B."/>
            <person name="Giloteaux L."/>
            <person name="Barakat M."/>
            <person name="Bonnefoy V."/>
            <person name="Bruneel O."/>
            <person name="Chandler M."/>
            <person name="Cleiss J."/>
            <person name="Duran R."/>
            <person name="Elbaz-Poulichet F."/>
            <person name="Fonknechten N."/>
            <person name="Lauga B."/>
            <person name="Mornico D."/>
            <person name="Ortet P."/>
            <person name="Schaeffer C."/>
            <person name="Siguier P."/>
            <person name="Alexander Thil Smith A."/>
            <person name="Van Dorsselaer A."/>
            <person name="Weissenbach J."/>
            <person name="Medigue C."/>
            <person name="Le Paslier D."/>
        </authorList>
    </citation>
    <scope>NUCLEOTIDE SEQUENCE</scope>
</reference>
<sequence length="491" mass="53853">MKQSLNLRLLQHLALTPQLQQSIRLLQLSTLELQQEVEQMLEANPFLEHEEGEGDVETPAEAQSATEAAEARKEASDEAVELKLDREDWQSGAEQGEWDTAPGENWQGSGGEADDDFDPLGLAHVGTDLRAHLRGQLAGLGLSEADRAAAEAIIDSLDEDGYLAEGPELLAAELDAEAGEEEREALCSALRMGLKLVQSFDPAGVGATSLGECMCLQLQRQAPCPERDLAIALCAGGHLALLSKRDWKRLARALQVDEAALRDVQQRIARLDPRPGARFMPSTAQAVTPDVIAMRSGRRWRAMLNPEVLPKLRINSLYADLLRRSRDGAGLSGQLQEARWFVRNVQQRFETIERVAQAVIERQQNFFSHGELGMRPLVLREIADELGLHESTISRVTTQKYVLTPFGTFELKYFFGSGLATDTGGNASSTAVRAIIRQMVQDENPAAPLSDGELAERLAAQGITVARRTVAKYREALRIPPTAQRKSASSP</sequence>
<dbReference type="GO" id="GO:0003677">
    <property type="term" value="F:DNA binding"/>
    <property type="evidence" value="ECO:0007669"/>
    <property type="project" value="UniProtKB-KW"/>
</dbReference>
<protein>
    <submittedName>
        <fullName evidence="12">Sigma N (Sigma 54) factor of RNA polymerase</fullName>
    </submittedName>
</protein>
<dbReference type="EMBL" id="CABM01000065">
    <property type="protein sequence ID" value="CBH98964.1"/>
    <property type="molecule type" value="Genomic_DNA"/>
</dbReference>
<dbReference type="Pfam" id="PF04963">
    <property type="entry name" value="Sigma54_CBD"/>
    <property type="match status" value="1"/>
</dbReference>
<evidence type="ECO:0000313" key="12">
    <source>
        <dbReference type="EMBL" id="CBH98964.1"/>
    </source>
</evidence>
<evidence type="ECO:0000256" key="4">
    <source>
        <dbReference type="ARBA" id="ARBA00022695"/>
    </source>
</evidence>
<keyword evidence="4" id="KW-0548">Nucleotidyltransferase</keyword>
<organism evidence="12">
    <name type="scientific">mine drainage metagenome</name>
    <dbReference type="NCBI Taxonomy" id="410659"/>
    <lineage>
        <taxon>unclassified sequences</taxon>
        <taxon>metagenomes</taxon>
        <taxon>ecological metagenomes</taxon>
    </lineage>
</organism>
<name>E6PVK7_9ZZZZ</name>
<evidence type="ECO:0000259" key="10">
    <source>
        <dbReference type="Pfam" id="PF04552"/>
    </source>
</evidence>
<dbReference type="NCBIfam" id="TIGR02395">
    <property type="entry name" value="rpoN_sigma"/>
    <property type="match status" value="1"/>
</dbReference>
<dbReference type="PROSITE" id="PS50044">
    <property type="entry name" value="SIGMA54_3"/>
    <property type="match status" value="1"/>
</dbReference>
<dbReference type="Pfam" id="PF00309">
    <property type="entry name" value="Sigma54_AID"/>
    <property type="match status" value="1"/>
</dbReference>
<keyword evidence="5" id="KW-0805">Transcription regulation</keyword>
<dbReference type="InterPro" id="IPR000394">
    <property type="entry name" value="RNA_pol_sigma_54"/>
</dbReference>
<keyword evidence="8" id="KW-0804">Transcription</keyword>
<keyword evidence="2" id="KW-0240">DNA-directed RNA polymerase</keyword>
<gene>
    <name evidence="12" type="primary">rpoN</name>
    <name evidence="12" type="ORF">CARN2_0138</name>
</gene>
<dbReference type="GO" id="GO:0016779">
    <property type="term" value="F:nucleotidyltransferase activity"/>
    <property type="evidence" value="ECO:0007669"/>
    <property type="project" value="UniProtKB-KW"/>
</dbReference>
<dbReference type="InterPro" id="IPR007046">
    <property type="entry name" value="RNA_pol_sigma_54_core-bd"/>
</dbReference>
<comment type="caution">
    <text evidence="12">The sequence shown here is derived from an EMBL/GenBank/DDBJ whole genome shotgun (WGS) entry which is preliminary data.</text>
</comment>
<dbReference type="PRINTS" id="PR00045">
    <property type="entry name" value="SIGMA54FCT"/>
</dbReference>
<dbReference type="InterPro" id="IPR038709">
    <property type="entry name" value="RpoN_core-bd_sf"/>
</dbReference>
<feature type="region of interest" description="Disordered" evidence="9">
    <location>
        <begin position="50"/>
        <end position="120"/>
    </location>
</feature>
<dbReference type="GO" id="GO:0016987">
    <property type="term" value="F:sigma factor activity"/>
    <property type="evidence" value="ECO:0007669"/>
    <property type="project" value="UniProtKB-KW"/>
</dbReference>
<dbReference type="PANTHER" id="PTHR32248:SF4">
    <property type="entry name" value="RNA POLYMERASE SIGMA-54 FACTOR"/>
    <property type="match status" value="1"/>
</dbReference>
<feature type="compositionally biased region" description="Low complexity" evidence="9">
    <location>
        <begin position="59"/>
        <end position="68"/>
    </location>
</feature>
<dbReference type="InterPro" id="IPR007634">
    <property type="entry name" value="RNA_pol_sigma_54_DNA-bd"/>
</dbReference>
<evidence type="ECO:0000259" key="11">
    <source>
        <dbReference type="Pfam" id="PF04963"/>
    </source>
</evidence>
<dbReference type="GO" id="GO:0000428">
    <property type="term" value="C:DNA-directed RNA polymerase complex"/>
    <property type="evidence" value="ECO:0007669"/>
    <property type="project" value="UniProtKB-KW"/>
</dbReference>
<evidence type="ECO:0000256" key="7">
    <source>
        <dbReference type="ARBA" id="ARBA00023125"/>
    </source>
</evidence>
<feature type="domain" description="RNA polymerase sigma factor 54 core-binding" evidence="11">
    <location>
        <begin position="126"/>
        <end position="318"/>
    </location>
</feature>
<proteinExistence type="inferred from homology"/>
<dbReference type="Gene3D" id="1.10.10.60">
    <property type="entry name" value="Homeodomain-like"/>
    <property type="match status" value="1"/>
</dbReference>
<dbReference type="Pfam" id="PF04552">
    <property type="entry name" value="Sigma54_DBD"/>
    <property type="match status" value="1"/>
</dbReference>